<evidence type="ECO:0000313" key="1">
    <source>
        <dbReference type="EMBL" id="MCB6936963.1"/>
    </source>
</evidence>
<reference evidence="1" key="1">
    <citation type="submission" date="2021-10" db="EMBL/GenBank/DDBJ databases">
        <title>Collection of gut derived symbiotic bacterial strains cultured from healthy donors.</title>
        <authorList>
            <person name="Lin H."/>
            <person name="Littmann E."/>
            <person name="Kohout C."/>
            <person name="Pamer E.G."/>
        </authorList>
    </citation>
    <scope>NUCLEOTIDE SEQUENCE</scope>
    <source>
        <strain evidence="1">DFI.9.42</strain>
    </source>
</reference>
<evidence type="ECO:0000313" key="2">
    <source>
        <dbReference type="EMBL" id="MCC2747032.1"/>
    </source>
</evidence>
<proteinExistence type="predicted"/>
<dbReference type="AlphaFoldDB" id="A0AAW4UBU3"/>
<dbReference type="RefSeq" id="WP_158569920.1">
    <property type="nucleotide sequence ID" value="NZ_DAWCLC010000089.1"/>
</dbReference>
<dbReference type="EMBL" id="JAJFBX010000009">
    <property type="protein sequence ID" value="MCC2747032.1"/>
    <property type="molecule type" value="Genomic_DNA"/>
</dbReference>
<sequence>MDKDILDKVRYSTDQLQEIEEGQSKGLEKEISKGLEGKLEYSQKIWLKDTG</sequence>
<dbReference type="Proteomes" id="UP001197684">
    <property type="component" value="Unassembled WGS sequence"/>
</dbReference>
<name>A0AAW4UBU3_9FIRM</name>
<organism evidence="1 3">
    <name type="scientific">Agathobacter rectalis</name>
    <dbReference type="NCBI Taxonomy" id="39491"/>
    <lineage>
        <taxon>Bacteria</taxon>
        <taxon>Bacillati</taxon>
        <taxon>Bacillota</taxon>
        <taxon>Clostridia</taxon>
        <taxon>Lachnospirales</taxon>
        <taxon>Lachnospiraceae</taxon>
        <taxon>Agathobacter</taxon>
    </lineage>
</organism>
<comment type="caution">
    <text evidence="1">The sequence shown here is derived from an EMBL/GenBank/DDBJ whole genome shotgun (WGS) entry which is preliminary data.</text>
</comment>
<gene>
    <name evidence="1" type="ORF">LIZ56_00840</name>
    <name evidence="2" type="ORF">LK487_08315</name>
</gene>
<evidence type="ECO:0000313" key="3">
    <source>
        <dbReference type="Proteomes" id="UP001197684"/>
    </source>
</evidence>
<accession>A0AAW4UBU3</accession>
<dbReference type="EMBL" id="JAJCJK010000001">
    <property type="protein sequence ID" value="MCB6936963.1"/>
    <property type="molecule type" value="Genomic_DNA"/>
</dbReference>
<reference evidence="2" key="2">
    <citation type="submission" date="2021-10" db="EMBL/GenBank/DDBJ databases">
        <title>Collection of gut derived symbiotic bacterial strains cultured from healthy donors.</title>
        <authorList>
            <person name="Lin H."/>
            <person name="Littmann E."/>
            <person name="Claire K."/>
            <person name="Pamer E."/>
        </authorList>
    </citation>
    <scope>NUCLEOTIDE SEQUENCE</scope>
    <source>
        <strain evidence="2">MSK.22.92</strain>
    </source>
</reference>
<dbReference type="Proteomes" id="UP001197847">
    <property type="component" value="Unassembled WGS sequence"/>
</dbReference>
<protein>
    <submittedName>
        <fullName evidence="1">Uncharacterized protein</fullName>
    </submittedName>
</protein>